<evidence type="ECO:0000313" key="1">
    <source>
        <dbReference type="EMBL" id="ATG74487.1"/>
    </source>
</evidence>
<accession>A0A291HQP3</accession>
<dbReference type="EMBL" id="CP012621">
    <property type="protein sequence ID" value="ATG74487.1"/>
    <property type="molecule type" value="Genomic_DNA"/>
</dbReference>
<evidence type="ECO:0000313" key="2">
    <source>
        <dbReference type="Proteomes" id="UP000217763"/>
    </source>
</evidence>
<proteinExistence type="predicted"/>
<dbReference type="InterPro" id="IPR027584">
    <property type="entry name" value="TrbK_RP4"/>
</dbReference>
<evidence type="ECO:0008006" key="3">
    <source>
        <dbReference type="Google" id="ProtNLM"/>
    </source>
</evidence>
<gene>
    <name evidence="1" type="ORF">AN401_12030</name>
</gene>
<sequence>MKRIIPLVALVALFGCEQEVVPEASAATCAPAAFQQAIRELRNEANRKAFTQACRSFEKARQMRSWEFKPSSPDRY</sequence>
<dbReference type="AlphaFoldDB" id="A0A291HQP3"/>
<dbReference type="KEGG" id="zdf:AN401_12030"/>
<dbReference type="Proteomes" id="UP000217763">
    <property type="component" value="Chromosome"/>
</dbReference>
<keyword evidence="2" id="KW-1185">Reference proteome</keyword>
<name>A0A291HQP3_9GAMM</name>
<dbReference type="NCBIfam" id="TIGR04359">
    <property type="entry name" value="TrbK_RP4"/>
    <property type="match status" value="1"/>
</dbReference>
<organism evidence="1 2">
    <name type="scientific">Zobellella denitrificans</name>
    <dbReference type="NCBI Taxonomy" id="347534"/>
    <lineage>
        <taxon>Bacteria</taxon>
        <taxon>Pseudomonadati</taxon>
        <taxon>Pseudomonadota</taxon>
        <taxon>Gammaproteobacteria</taxon>
        <taxon>Aeromonadales</taxon>
        <taxon>Aeromonadaceae</taxon>
        <taxon>Zobellella</taxon>
    </lineage>
</organism>
<protein>
    <recommendedName>
        <fullName evidence="3">Entry exclusion lipoprotein TrbK</fullName>
    </recommendedName>
</protein>
<reference evidence="2" key="1">
    <citation type="submission" date="2015-09" db="EMBL/GenBank/DDBJ databases">
        <authorList>
            <person name="Shao Z."/>
            <person name="Wang L."/>
        </authorList>
    </citation>
    <scope>NUCLEOTIDE SEQUENCE [LARGE SCALE GENOMIC DNA]</scope>
    <source>
        <strain evidence="2">F13-1</strain>
    </source>
</reference>
<dbReference type="RefSeq" id="WP_096779511.1">
    <property type="nucleotide sequence ID" value="NZ_CP012621.1"/>
</dbReference>
<dbReference type="PROSITE" id="PS51257">
    <property type="entry name" value="PROKAR_LIPOPROTEIN"/>
    <property type="match status" value="1"/>
</dbReference>